<evidence type="ECO:0000259" key="1">
    <source>
        <dbReference type="PROSITE" id="PS50995"/>
    </source>
</evidence>
<reference evidence="2" key="1">
    <citation type="submission" date="2022-04" db="EMBL/GenBank/DDBJ databases">
        <title>Roseomonas acroporae sp. nov., isolated from coral Acropora digitifera.</title>
        <authorList>
            <person name="Sun H."/>
        </authorList>
    </citation>
    <scope>NUCLEOTIDE SEQUENCE</scope>
    <source>
        <strain evidence="2">NAR14</strain>
    </source>
</reference>
<dbReference type="InterPro" id="IPR000835">
    <property type="entry name" value="HTH_MarR-typ"/>
</dbReference>
<proteinExistence type="predicted"/>
<dbReference type="GO" id="GO:0003700">
    <property type="term" value="F:DNA-binding transcription factor activity"/>
    <property type="evidence" value="ECO:0007669"/>
    <property type="project" value="InterPro"/>
</dbReference>
<dbReference type="Pfam" id="PF01047">
    <property type="entry name" value="MarR"/>
    <property type="match status" value="1"/>
</dbReference>
<evidence type="ECO:0000313" key="3">
    <source>
        <dbReference type="Proteomes" id="UP001139516"/>
    </source>
</evidence>
<dbReference type="PROSITE" id="PS50995">
    <property type="entry name" value="HTH_MARR_2"/>
    <property type="match status" value="1"/>
</dbReference>
<sequence length="175" mass="19269">MARQSVRDQDILDELIRSWGLARPDLDAGHLATIGRISRIDELLKQRVDHWLAPFGLSWDMFDVVATLRRQPPPHEMRAGALAGWCLLSTGAMTKRIDRVEKAGLASRHADPSDRRAQIVRLTERGIAVADQAITAHFANARGLTGSLTGRELHTLAGLLRKLLLGMEADASPRG</sequence>
<protein>
    <submittedName>
        <fullName evidence="2">MarR family transcriptional regulator</fullName>
    </submittedName>
</protein>
<dbReference type="Gene3D" id="1.10.10.10">
    <property type="entry name" value="Winged helix-like DNA-binding domain superfamily/Winged helix DNA-binding domain"/>
    <property type="match status" value="1"/>
</dbReference>
<dbReference type="InterPro" id="IPR039422">
    <property type="entry name" value="MarR/SlyA-like"/>
</dbReference>
<dbReference type="GO" id="GO:0006950">
    <property type="term" value="P:response to stress"/>
    <property type="evidence" value="ECO:0007669"/>
    <property type="project" value="TreeGrafter"/>
</dbReference>
<name>A0A9X1YBT5_9PROT</name>
<dbReference type="AlphaFoldDB" id="A0A9X1YBT5"/>
<evidence type="ECO:0000313" key="2">
    <source>
        <dbReference type="EMBL" id="MCK8786080.1"/>
    </source>
</evidence>
<comment type="caution">
    <text evidence="2">The sequence shown here is derived from an EMBL/GenBank/DDBJ whole genome shotgun (WGS) entry which is preliminary data.</text>
</comment>
<dbReference type="InterPro" id="IPR036388">
    <property type="entry name" value="WH-like_DNA-bd_sf"/>
</dbReference>
<dbReference type="RefSeq" id="WP_248668196.1">
    <property type="nucleotide sequence ID" value="NZ_JALPRX010000073.1"/>
</dbReference>
<accession>A0A9X1YBT5</accession>
<dbReference type="PRINTS" id="PR00598">
    <property type="entry name" value="HTHMARR"/>
</dbReference>
<keyword evidence="3" id="KW-1185">Reference proteome</keyword>
<organism evidence="2 3">
    <name type="scientific">Roseomonas acroporae</name>
    <dbReference type="NCBI Taxonomy" id="2937791"/>
    <lineage>
        <taxon>Bacteria</taxon>
        <taxon>Pseudomonadati</taxon>
        <taxon>Pseudomonadota</taxon>
        <taxon>Alphaproteobacteria</taxon>
        <taxon>Acetobacterales</taxon>
        <taxon>Roseomonadaceae</taxon>
        <taxon>Roseomonas</taxon>
    </lineage>
</organism>
<dbReference type="PANTHER" id="PTHR33164">
    <property type="entry name" value="TRANSCRIPTIONAL REGULATOR, MARR FAMILY"/>
    <property type="match status" value="1"/>
</dbReference>
<dbReference type="SUPFAM" id="SSF46785">
    <property type="entry name" value="Winged helix' DNA-binding domain"/>
    <property type="match status" value="1"/>
</dbReference>
<dbReference type="PANTHER" id="PTHR33164:SF104">
    <property type="entry name" value="TRANSCRIPTIONAL REGULATORY PROTEIN"/>
    <property type="match status" value="1"/>
</dbReference>
<dbReference type="SMART" id="SM00347">
    <property type="entry name" value="HTH_MARR"/>
    <property type="match status" value="1"/>
</dbReference>
<feature type="domain" description="HTH marR-type" evidence="1">
    <location>
        <begin position="30"/>
        <end position="165"/>
    </location>
</feature>
<gene>
    <name evidence="2" type="ORF">M0638_17015</name>
</gene>
<dbReference type="InterPro" id="IPR036390">
    <property type="entry name" value="WH_DNA-bd_sf"/>
</dbReference>
<dbReference type="Proteomes" id="UP001139516">
    <property type="component" value="Unassembled WGS sequence"/>
</dbReference>
<dbReference type="EMBL" id="JALPRX010000073">
    <property type="protein sequence ID" value="MCK8786080.1"/>
    <property type="molecule type" value="Genomic_DNA"/>
</dbReference>